<evidence type="ECO:0000313" key="1">
    <source>
        <dbReference type="EMBL" id="KAK0497585.1"/>
    </source>
</evidence>
<organism evidence="1 2">
    <name type="scientific">Armillaria luteobubalina</name>
    <dbReference type="NCBI Taxonomy" id="153913"/>
    <lineage>
        <taxon>Eukaryota</taxon>
        <taxon>Fungi</taxon>
        <taxon>Dikarya</taxon>
        <taxon>Basidiomycota</taxon>
        <taxon>Agaricomycotina</taxon>
        <taxon>Agaricomycetes</taxon>
        <taxon>Agaricomycetidae</taxon>
        <taxon>Agaricales</taxon>
        <taxon>Marasmiineae</taxon>
        <taxon>Physalacriaceae</taxon>
        <taxon>Armillaria</taxon>
    </lineage>
</organism>
<protein>
    <submittedName>
        <fullName evidence="1">Uncharacterized protein</fullName>
    </submittedName>
</protein>
<dbReference type="AlphaFoldDB" id="A0AA39Q8K8"/>
<reference evidence="1" key="1">
    <citation type="submission" date="2023-06" db="EMBL/GenBank/DDBJ databases">
        <authorList>
            <consortium name="Lawrence Berkeley National Laboratory"/>
            <person name="Ahrendt S."/>
            <person name="Sahu N."/>
            <person name="Indic B."/>
            <person name="Wong-Bajracharya J."/>
            <person name="Merenyi Z."/>
            <person name="Ke H.-M."/>
            <person name="Monk M."/>
            <person name="Kocsube S."/>
            <person name="Drula E."/>
            <person name="Lipzen A."/>
            <person name="Balint B."/>
            <person name="Henrissat B."/>
            <person name="Andreopoulos B."/>
            <person name="Martin F.M."/>
            <person name="Harder C.B."/>
            <person name="Rigling D."/>
            <person name="Ford K.L."/>
            <person name="Foster G.D."/>
            <person name="Pangilinan J."/>
            <person name="Papanicolaou A."/>
            <person name="Barry K."/>
            <person name="LaButti K."/>
            <person name="Viragh M."/>
            <person name="Koriabine M."/>
            <person name="Yan M."/>
            <person name="Riley R."/>
            <person name="Champramary S."/>
            <person name="Plett K.L."/>
            <person name="Tsai I.J."/>
            <person name="Slot J."/>
            <person name="Sipos G."/>
            <person name="Plett J."/>
            <person name="Nagy L.G."/>
            <person name="Grigoriev I.V."/>
        </authorList>
    </citation>
    <scope>NUCLEOTIDE SEQUENCE</scope>
    <source>
        <strain evidence="1">HWK02</strain>
    </source>
</reference>
<accession>A0AA39Q8K8</accession>
<name>A0AA39Q8K8_9AGAR</name>
<dbReference type="Proteomes" id="UP001175228">
    <property type="component" value="Unassembled WGS sequence"/>
</dbReference>
<proteinExistence type="predicted"/>
<sequence length="222" mass="25503">MPPERLGNDKSSSISAVKEGDHILQAWRTNQLAAHEDFREVIRDVILFVGRTPRRRKRRVWILHWKMYSSNAINVRLSSAKIRPRRLGSCTSSCIVGGNLFEEHTLTKNYQEPDALESYIQLIESCTEDWETVDKPTEDGSNCVSPHCVDFPCEREYGTLHGMVEHWCSAIMHHVQHVGVFVDIFMPTLERPFSEKAARATEFMGIFHEGHPLRSPDRVDDS</sequence>
<comment type="caution">
    <text evidence="1">The sequence shown here is derived from an EMBL/GenBank/DDBJ whole genome shotgun (WGS) entry which is preliminary data.</text>
</comment>
<keyword evidence="2" id="KW-1185">Reference proteome</keyword>
<gene>
    <name evidence="1" type="ORF">EDD18DRAFT_159889</name>
</gene>
<evidence type="ECO:0000313" key="2">
    <source>
        <dbReference type="Proteomes" id="UP001175228"/>
    </source>
</evidence>
<dbReference type="EMBL" id="JAUEPU010000013">
    <property type="protein sequence ID" value="KAK0497585.1"/>
    <property type="molecule type" value="Genomic_DNA"/>
</dbReference>